<accession>A0ABP9UQ43</accession>
<dbReference type="EMBL" id="BAABRI010000016">
    <property type="protein sequence ID" value="GAA5483673.1"/>
    <property type="molecule type" value="Genomic_DNA"/>
</dbReference>
<organism evidence="1 2">
    <name type="scientific">Haloferula sargassicola</name>
    <dbReference type="NCBI Taxonomy" id="490096"/>
    <lineage>
        <taxon>Bacteria</taxon>
        <taxon>Pseudomonadati</taxon>
        <taxon>Verrucomicrobiota</taxon>
        <taxon>Verrucomicrobiia</taxon>
        <taxon>Verrucomicrobiales</taxon>
        <taxon>Verrucomicrobiaceae</taxon>
        <taxon>Haloferula</taxon>
    </lineage>
</organism>
<reference evidence="1 2" key="1">
    <citation type="submission" date="2024-02" db="EMBL/GenBank/DDBJ databases">
        <title>Haloferula sargassicola NBRC 104335.</title>
        <authorList>
            <person name="Ichikawa N."/>
            <person name="Katano-Makiyama Y."/>
            <person name="Hidaka K."/>
        </authorList>
    </citation>
    <scope>NUCLEOTIDE SEQUENCE [LARGE SCALE GENOMIC DNA]</scope>
    <source>
        <strain evidence="1 2">NBRC 104335</strain>
    </source>
</reference>
<dbReference type="SUPFAM" id="SSF158446">
    <property type="entry name" value="IVS-encoded protein-like"/>
    <property type="match status" value="1"/>
</dbReference>
<evidence type="ECO:0008006" key="3">
    <source>
        <dbReference type="Google" id="ProtNLM"/>
    </source>
</evidence>
<dbReference type="Proteomes" id="UP001476282">
    <property type="component" value="Unassembled WGS sequence"/>
</dbReference>
<dbReference type="InterPro" id="IPR012657">
    <property type="entry name" value="23S_rRNA-intervening_sequence"/>
</dbReference>
<dbReference type="Gene3D" id="1.20.1440.60">
    <property type="entry name" value="23S rRNA-intervening sequence"/>
    <property type="match status" value="1"/>
</dbReference>
<sequence length="119" mass="13386">MAWKTFEEIDAWKLARVLNQRVWDLISEGAFGKDFALADQMNRAAGSAMDNIAEGFDGGSNAEFARFLSYTQRSCSEVRSQLIRALDRNHIDSAAFEELVEMVSTIHRKTGGLIKRLKS</sequence>
<evidence type="ECO:0000313" key="2">
    <source>
        <dbReference type="Proteomes" id="UP001476282"/>
    </source>
</evidence>
<dbReference type="NCBIfam" id="TIGR02436">
    <property type="entry name" value="four helix bundle protein"/>
    <property type="match status" value="1"/>
</dbReference>
<dbReference type="PANTHER" id="PTHR38471:SF2">
    <property type="entry name" value="FOUR HELIX BUNDLE PROTEIN"/>
    <property type="match status" value="1"/>
</dbReference>
<dbReference type="CDD" id="cd16377">
    <property type="entry name" value="23S_rRNA_IVP_like"/>
    <property type="match status" value="1"/>
</dbReference>
<evidence type="ECO:0000313" key="1">
    <source>
        <dbReference type="EMBL" id="GAA5483673.1"/>
    </source>
</evidence>
<dbReference type="RefSeq" id="WP_353567780.1">
    <property type="nucleotide sequence ID" value="NZ_BAABRI010000016.1"/>
</dbReference>
<comment type="caution">
    <text evidence="1">The sequence shown here is derived from an EMBL/GenBank/DDBJ whole genome shotgun (WGS) entry which is preliminary data.</text>
</comment>
<name>A0ABP9UQ43_9BACT</name>
<keyword evidence="2" id="KW-1185">Reference proteome</keyword>
<gene>
    <name evidence="1" type="ORF">Hsar01_02907</name>
</gene>
<protein>
    <recommendedName>
        <fullName evidence="3">Four helix bundle protein</fullName>
    </recommendedName>
</protein>
<dbReference type="Pfam" id="PF05635">
    <property type="entry name" value="23S_rRNA_IVP"/>
    <property type="match status" value="1"/>
</dbReference>
<dbReference type="InterPro" id="IPR036583">
    <property type="entry name" value="23S_rRNA_IVS_sf"/>
</dbReference>
<dbReference type="PANTHER" id="PTHR38471">
    <property type="entry name" value="FOUR HELIX BUNDLE PROTEIN"/>
    <property type="match status" value="1"/>
</dbReference>
<proteinExistence type="predicted"/>